<dbReference type="SUPFAM" id="SSF52172">
    <property type="entry name" value="CheY-like"/>
    <property type="match status" value="1"/>
</dbReference>
<dbReference type="InterPro" id="IPR011006">
    <property type="entry name" value="CheY-like_superfamily"/>
</dbReference>
<accession>A0A4V3JEL5</accession>
<dbReference type="AlphaFoldDB" id="A0A4V3JEL5"/>
<evidence type="ECO:0000313" key="3">
    <source>
        <dbReference type="EMBL" id="TGK19246.1"/>
    </source>
</evidence>
<dbReference type="CDD" id="cd17557">
    <property type="entry name" value="REC_Rcp-like"/>
    <property type="match status" value="1"/>
</dbReference>
<dbReference type="EMBL" id="RQEV01000008">
    <property type="protein sequence ID" value="TGK19246.1"/>
    <property type="molecule type" value="Genomic_DNA"/>
</dbReference>
<dbReference type="InterPro" id="IPR001789">
    <property type="entry name" value="Sig_transdc_resp-reg_receiver"/>
</dbReference>
<protein>
    <submittedName>
        <fullName evidence="3">Response regulator</fullName>
    </submittedName>
</protein>
<proteinExistence type="predicted"/>
<dbReference type="Pfam" id="PF00072">
    <property type="entry name" value="Response_reg"/>
    <property type="match status" value="1"/>
</dbReference>
<feature type="modified residue" description="4-aspartylphosphate" evidence="1">
    <location>
        <position position="68"/>
    </location>
</feature>
<dbReference type="GO" id="GO:0000160">
    <property type="term" value="P:phosphorelay signal transduction system"/>
    <property type="evidence" value="ECO:0007669"/>
    <property type="project" value="InterPro"/>
</dbReference>
<gene>
    <name evidence="3" type="ORF">EHO61_07185</name>
</gene>
<dbReference type="Gene3D" id="3.40.50.2300">
    <property type="match status" value="1"/>
</dbReference>
<dbReference type="PANTHER" id="PTHR44520:SF2">
    <property type="entry name" value="RESPONSE REGULATOR RCP1"/>
    <property type="match status" value="1"/>
</dbReference>
<name>A0A4V3JEL5_9LEPT</name>
<dbReference type="InterPro" id="IPR052893">
    <property type="entry name" value="TCS_response_regulator"/>
</dbReference>
<dbReference type="PANTHER" id="PTHR44520">
    <property type="entry name" value="RESPONSE REGULATOR RCP1-RELATED"/>
    <property type="match status" value="1"/>
</dbReference>
<dbReference type="OrthoDB" id="9797769at2"/>
<sequence length="147" mass="16429">MTLIAKKTFDILLVEDNPADVRLTLEALGEMPTEKNLIVAKDGEEAIEYVKGTGMFSGNSKPDLILLDLNLPKKNGFEVLQELKTDPVLCRIPVVVLTTSNSERDILATFSLHANSYIQKPVEFGNFVDAMRSLRVYWFETSSLPPK</sequence>
<dbReference type="PROSITE" id="PS50110">
    <property type="entry name" value="RESPONSE_REGULATORY"/>
    <property type="match status" value="1"/>
</dbReference>
<dbReference type="RefSeq" id="WP_135812949.1">
    <property type="nucleotide sequence ID" value="NZ_RQEV01000008.1"/>
</dbReference>
<evidence type="ECO:0000259" key="2">
    <source>
        <dbReference type="PROSITE" id="PS50110"/>
    </source>
</evidence>
<dbReference type="Proteomes" id="UP000297855">
    <property type="component" value="Unassembled WGS sequence"/>
</dbReference>
<dbReference type="SMART" id="SM00448">
    <property type="entry name" value="REC"/>
    <property type="match status" value="1"/>
</dbReference>
<keyword evidence="4" id="KW-1185">Reference proteome</keyword>
<feature type="domain" description="Response regulatory" evidence="2">
    <location>
        <begin position="10"/>
        <end position="135"/>
    </location>
</feature>
<reference evidence="3" key="1">
    <citation type="journal article" date="2019" name="PLoS Negl. Trop. Dis.">
        <title>Revisiting the worldwide diversity of Leptospira species in the environment.</title>
        <authorList>
            <person name="Vincent A.T."/>
            <person name="Schiettekatte O."/>
            <person name="Bourhy P."/>
            <person name="Veyrier F.J."/>
            <person name="Picardeau M."/>
        </authorList>
    </citation>
    <scope>NUCLEOTIDE SEQUENCE [LARGE SCALE GENOMIC DNA]</scope>
    <source>
        <strain evidence="3">SCS5</strain>
    </source>
</reference>
<evidence type="ECO:0000313" key="4">
    <source>
        <dbReference type="Proteomes" id="UP000297855"/>
    </source>
</evidence>
<keyword evidence="1" id="KW-0597">Phosphoprotein</keyword>
<evidence type="ECO:0000256" key="1">
    <source>
        <dbReference type="PROSITE-ProRule" id="PRU00169"/>
    </source>
</evidence>
<organism evidence="3 4">
    <name type="scientific">Leptospira fluminis</name>
    <dbReference type="NCBI Taxonomy" id="2484979"/>
    <lineage>
        <taxon>Bacteria</taxon>
        <taxon>Pseudomonadati</taxon>
        <taxon>Spirochaetota</taxon>
        <taxon>Spirochaetia</taxon>
        <taxon>Leptospirales</taxon>
        <taxon>Leptospiraceae</taxon>
        <taxon>Leptospira</taxon>
    </lineage>
</organism>
<comment type="caution">
    <text evidence="3">The sequence shown here is derived from an EMBL/GenBank/DDBJ whole genome shotgun (WGS) entry which is preliminary data.</text>
</comment>